<name>A0A0C1VB90_9CYAN</name>
<dbReference type="PROSITE" id="PS51257">
    <property type="entry name" value="PROKAR_LIPOPROTEIN"/>
    <property type="match status" value="1"/>
</dbReference>
<dbReference type="Pfam" id="PF01497">
    <property type="entry name" value="Peripla_BP_2"/>
    <property type="match status" value="1"/>
</dbReference>
<dbReference type="InterPro" id="IPR002491">
    <property type="entry name" value="ABC_transptr_periplasmic_BD"/>
</dbReference>
<proteinExistence type="inferred from homology"/>
<dbReference type="NCBIfam" id="NF038402">
    <property type="entry name" value="TroA_like"/>
    <property type="match status" value="1"/>
</dbReference>
<comment type="subcellular location">
    <subcellularLocation>
        <location evidence="1">Cell envelope</location>
    </subcellularLocation>
</comment>
<dbReference type="PROSITE" id="PS50983">
    <property type="entry name" value="FE_B12_PBP"/>
    <property type="match status" value="1"/>
</dbReference>
<dbReference type="AlphaFoldDB" id="A0A0C1VB90"/>
<sequence length="300" mass="31747">MTSRWLLSSFGIVLAGAIAACSTNSATPEAASPEAAPTQTTTTAQPAASPASVQKIVTLTSLTTDIIHTLDQDTLVGIPGSSILQEDTRFAELAVVSTGRAEPDLEKIVALEPDLVIGAKGFHDKSLARLEELGVTTLAVDVTGWDTLATLTQELAQQIGADPQPLLDRYDACLAKAPENSPSAIVLVSRQPLLSPNKDSWAGDFLEQFNIQNLTADLQGESPFDGYVTVSEEKLLTTNPDVLLVVDTGEDLLAQLKGDPFWGQLKATQSNAVETLDYFGIVNPGSLASIEATCDRLSQL</sequence>
<dbReference type="SUPFAM" id="SSF53807">
    <property type="entry name" value="Helical backbone' metal receptor"/>
    <property type="match status" value="1"/>
</dbReference>
<dbReference type="InterPro" id="IPR051313">
    <property type="entry name" value="Bact_iron-sidero_bind"/>
</dbReference>
<dbReference type="EMBL" id="JTHE02000003">
    <property type="protein sequence ID" value="NEV70147.1"/>
    <property type="molecule type" value="Genomic_DNA"/>
</dbReference>
<keyword evidence="4" id="KW-0732">Signal</keyword>
<keyword evidence="3" id="KW-0813">Transport</keyword>
<reference evidence="5" key="3">
    <citation type="submission" date="2020-02" db="EMBL/GenBank/DDBJ databases">
        <authorList>
            <person name="Sarangi A.N."/>
            <person name="Ghosh S."/>
            <person name="Mukherjee M."/>
            <person name="Tripathy S."/>
        </authorList>
    </citation>
    <scope>NUCLEOTIDE SEQUENCE</scope>
    <source>
        <strain evidence="5">BDU141951</strain>
    </source>
</reference>
<accession>A0A0C1VB90</accession>
<protein>
    <submittedName>
        <fullName evidence="5">ABC transporter substrate-binding protein</fullName>
    </submittedName>
</protein>
<evidence type="ECO:0000313" key="5">
    <source>
        <dbReference type="EMBL" id="NEV70147.1"/>
    </source>
</evidence>
<reference evidence="5" key="1">
    <citation type="submission" date="2014-11" db="EMBL/GenBank/DDBJ databases">
        <authorList>
            <person name="Malar M.C."/>
            <person name="Sen D."/>
            <person name="Tripathy S."/>
        </authorList>
    </citation>
    <scope>NUCLEOTIDE SEQUENCE</scope>
    <source>
        <strain evidence="5">BDU141951</strain>
    </source>
</reference>
<dbReference type="Gene3D" id="3.40.50.1980">
    <property type="entry name" value="Nitrogenase molybdenum iron protein domain"/>
    <property type="match status" value="2"/>
</dbReference>
<organism evidence="5">
    <name type="scientific">Lyngbya confervoides BDU141951</name>
    <dbReference type="NCBI Taxonomy" id="1574623"/>
    <lineage>
        <taxon>Bacteria</taxon>
        <taxon>Bacillati</taxon>
        <taxon>Cyanobacteriota</taxon>
        <taxon>Cyanophyceae</taxon>
        <taxon>Oscillatoriophycideae</taxon>
        <taxon>Oscillatoriales</taxon>
        <taxon>Microcoleaceae</taxon>
        <taxon>Lyngbya</taxon>
    </lineage>
</organism>
<gene>
    <name evidence="5" type="ORF">QQ91_023955</name>
</gene>
<dbReference type="GO" id="GO:0030288">
    <property type="term" value="C:outer membrane-bounded periplasmic space"/>
    <property type="evidence" value="ECO:0007669"/>
    <property type="project" value="TreeGrafter"/>
</dbReference>
<dbReference type="PANTHER" id="PTHR30532">
    <property type="entry name" value="IRON III DICITRATE-BINDING PERIPLASMIC PROTEIN"/>
    <property type="match status" value="1"/>
</dbReference>
<dbReference type="PANTHER" id="PTHR30532:SF1">
    <property type="entry name" value="IRON(3+)-HYDROXAMATE-BINDING PROTEIN FHUD"/>
    <property type="match status" value="1"/>
</dbReference>
<reference evidence="5" key="2">
    <citation type="journal article" date="2015" name="Genome Announc.">
        <title>Draft Genome Sequence of Filamentous Marine Cyanobacterium Lyngbya confervoides Strain BDU141951.</title>
        <authorList>
            <person name="Chandrababunaidu M.M."/>
            <person name="Sen D."/>
            <person name="Tripathy S."/>
        </authorList>
    </citation>
    <scope>NUCLEOTIDE SEQUENCE</scope>
    <source>
        <strain evidence="5">BDU141951</strain>
    </source>
</reference>
<comment type="similarity">
    <text evidence="2">Belongs to the bacterial solute-binding protein 8 family.</text>
</comment>
<evidence type="ECO:0000256" key="1">
    <source>
        <dbReference type="ARBA" id="ARBA00004196"/>
    </source>
</evidence>
<dbReference type="GO" id="GO:1901678">
    <property type="term" value="P:iron coordination entity transport"/>
    <property type="evidence" value="ECO:0007669"/>
    <property type="project" value="UniProtKB-ARBA"/>
</dbReference>
<evidence type="ECO:0000256" key="2">
    <source>
        <dbReference type="ARBA" id="ARBA00008814"/>
    </source>
</evidence>
<evidence type="ECO:0000256" key="3">
    <source>
        <dbReference type="ARBA" id="ARBA00022448"/>
    </source>
</evidence>
<dbReference type="InterPro" id="IPR054828">
    <property type="entry name" value="Vit_B12_bind_prot"/>
</dbReference>
<evidence type="ECO:0000256" key="4">
    <source>
        <dbReference type="ARBA" id="ARBA00022729"/>
    </source>
</evidence>
<comment type="caution">
    <text evidence="5">The sequence shown here is derived from an EMBL/GenBank/DDBJ whole genome shotgun (WGS) entry which is preliminary data.</text>
</comment>